<dbReference type="InterPro" id="IPR025388">
    <property type="entry name" value="Alginate_export_dom"/>
</dbReference>
<feature type="domain" description="Alginate export" evidence="2">
    <location>
        <begin position="98"/>
        <end position="490"/>
    </location>
</feature>
<dbReference type="Proteomes" id="UP001198830">
    <property type="component" value="Unassembled WGS sequence"/>
</dbReference>
<feature type="signal peptide" evidence="1">
    <location>
        <begin position="1"/>
        <end position="26"/>
    </location>
</feature>
<protein>
    <submittedName>
        <fullName evidence="3">Alginate export family protein</fullName>
    </submittedName>
</protein>
<dbReference type="InterPro" id="IPR053728">
    <property type="entry name" value="Alginate_Permeability_Chnl"/>
</dbReference>
<evidence type="ECO:0000313" key="3">
    <source>
        <dbReference type="EMBL" id="MCC4233932.1"/>
    </source>
</evidence>
<comment type="caution">
    <text evidence="3">The sequence shown here is derived from an EMBL/GenBank/DDBJ whole genome shotgun (WGS) entry which is preliminary data.</text>
</comment>
<dbReference type="Gene3D" id="2.40.160.100">
    <property type="match status" value="1"/>
</dbReference>
<accession>A0ABS8H5Z8</accession>
<keyword evidence="4" id="KW-1185">Reference proteome</keyword>
<dbReference type="Pfam" id="PF13372">
    <property type="entry name" value="Alginate_exp"/>
    <property type="match status" value="1"/>
</dbReference>
<proteinExistence type="predicted"/>
<gene>
    <name evidence="3" type="ORF">LL253_14720</name>
</gene>
<feature type="chain" id="PRO_5046466056" evidence="1">
    <location>
        <begin position="27"/>
        <end position="498"/>
    </location>
</feature>
<keyword evidence="1" id="KW-0732">Signal</keyword>
<dbReference type="EMBL" id="JAJGNP010000013">
    <property type="protein sequence ID" value="MCC4233932.1"/>
    <property type="molecule type" value="Genomic_DNA"/>
</dbReference>
<evidence type="ECO:0000256" key="1">
    <source>
        <dbReference type="SAM" id="SignalP"/>
    </source>
</evidence>
<organism evidence="3 4">
    <name type="scientific">Sphingobium soli</name>
    <dbReference type="NCBI Taxonomy" id="1591116"/>
    <lineage>
        <taxon>Bacteria</taxon>
        <taxon>Pseudomonadati</taxon>
        <taxon>Pseudomonadota</taxon>
        <taxon>Alphaproteobacteria</taxon>
        <taxon>Sphingomonadales</taxon>
        <taxon>Sphingomonadaceae</taxon>
        <taxon>Sphingobium</taxon>
    </lineage>
</organism>
<name>A0ABS8H5Z8_9SPHN</name>
<evidence type="ECO:0000313" key="4">
    <source>
        <dbReference type="Proteomes" id="UP001198830"/>
    </source>
</evidence>
<evidence type="ECO:0000259" key="2">
    <source>
        <dbReference type="Pfam" id="PF13372"/>
    </source>
</evidence>
<dbReference type="RefSeq" id="WP_228227663.1">
    <property type="nucleotide sequence ID" value="NZ_JAJGNP010000013.1"/>
</dbReference>
<reference evidence="3 4" key="1">
    <citation type="submission" date="2021-10" db="EMBL/GenBank/DDBJ databases">
        <title>The diversity and Nitrogen Metabolism of Culturable Nitrate-Utilizing Bacteria Within the Oxygen Minimum Zone of the Changjiang (Yangtze River)Estuary.</title>
        <authorList>
            <person name="Zhang D."/>
            <person name="Zheng J."/>
            <person name="Liu S."/>
            <person name="He W."/>
        </authorList>
    </citation>
    <scope>NUCLEOTIDE SEQUENCE [LARGE SCALE GENOMIC DNA]</scope>
    <source>
        <strain evidence="3 4">FXH275-2</strain>
    </source>
</reference>
<sequence length="498" mass="54871">MPYTGAQIASGLVATLASGAFPAALAQQTQSGRASIPDTVSPAVTGYPSNAIGEGASPGGYNLSRWAEDWRVMRDPAERDDLFDRLKFLPLSADKEVYLTLSGEARLRINHTTNPNLREARAQRQDIRRFVGGADLHLGSHLRVYGELAHGGISGVELGAPPATLRNDIVVQQAFVEGNATVGDVALGVRYGRQEFTDGPNLLVSQRDNNTIRYTLNGWRAWGRGPKMRIDTFDLRPTQYGDLGTDDDVIDPERRFSGLTMGFALPTRWLGGSKLYLDPFLWRRRNRVGTWGGRVGPATRHYFGARLWGEVGPLTIDWSANHQWGHFIDQRTDAWQIFLAQTYRLGSSRSAPRMGFHADYASGGGGYGDGKLRNAYAPFGNNIYYSYALFLTPSNLIAIAPNLTVSPTRRLRVTAEYQLAWRDSVTDAVYRASGQPFAGTQNVRSAKIGDVARLQLVWSITPRLSFTGRYEHFAAGPALTKAGYSSSDFLAGWISIRF</sequence>